<proteinExistence type="predicted"/>
<reference evidence="2" key="1">
    <citation type="journal article" date="2020" name="Nature">
        <title>Giant virus diversity and host interactions through global metagenomics.</title>
        <authorList>
            <person name="Schulz F."/>
            <person name="Roux S."/>
            <person name="Paez-Espino D."/>
            <person name="Jungbluth S."/>
            <person name="Walsh D.A."/>
            <person name="Denef V.J."/>
            <person name="McMahon K.D."/>
            <person name="Konstantinidis K.T."/>
            <person name="Eloe-Fadrosh E.A."/>
            <person name="Kyrpides N.C."/>
            <person name="Woyke T."/>
        </authorList>
    </citation>
    <scope>NUCLEOTIDE SEQUENCE</scope>
    <source>
        <strain evidence="2">GVMAG-M-3300020192-26</strain>
    </source>
</reference>
<accession>A0A6C0C847</accession>
<protein>
    <recommendedName>
        <fullName evidence="1">Bacteriophage T5 Orf172 DNA-binding domain-containing protein</fullName>
    </recommendedName>
</protein>
<organism evidence="2">
    <name type="scientific">viral metagenome</name>
    <dbReference type="NCBI Taxonomy" id="1070528"/>
    <lineage>
        <taxon>unclassified sequences</taxon>
        <taxon>metagenomes</taxon>
        <taxon>organismal metagenomes</taxon>
    </lineage>
</organism>
<sequence>MISFLKQYSSIPEQFIDDFYGIMGENNNPHDFVIDFDIVAKWFGRLKGNLKKTLMSNFDSDIDYIIIPITKNHDNYKGSTVEEKIMLTVLCFKELCMICRRSPNAEKVRLYYIALEGLMVKYHHYIEKSLREKIGLLEQNQKPKINVEIGIIYFFEALNVSKIDDEMMYKLGKTTDKNNRFNTYNSGNANDIEPLFILEVNDIDSVEGCIINLLKKYQYRKHKEIYKIDKEALKEAFMMCDELVKGFVRYERKHGKEKLKKSAKKLQGGGFLLMKITKMSS</sequence>
<dbReference type="EMBL" id="MN739360">
    <property type="protein sequence ID" value="QHT00896.1"/>
    <property type="molecule type" value="Genomic_DNA"/>
</dbReference>
<name>A0A6C0C847_9ZZZZ</name>
<dbReference type="InterPro" id="IPR018306">
    <property type="entry name" value="Phage_T5_Orf172_DNA-bd"/>
</dbReference>
<evidence type="ECO:0000313" key="2">
    <source>
        <dbReference type="EMBL" id="QHT00896.1"/>
    </source>
</evidence>
<dbReference type="Pfam" id="PF10544">
    <property type="entry name" value="T5orf172"/>
    <property type="match status" value="1"/>
</dbReference>
<evidence type="ECO:0000259" key="1">
    <source>
        <dbReference type="Pfam" id="PF10544"/>
    </source>
</evidence>
<feature type="domain" description="Bacteriophage T5 Orf172 DNA-binding" evidence="1">
    <location>
        <begin position="150"/>
        <end position="237"/>
    </location>
</feature>
<dbReference type="AlphaFoldDB" id="A0A6C0C847"/>